<dbReference type="Gene3D" id="3.30.420.10">
    <property type="entry name" value="Ribonuclease H-like superfamily/Ribonuclease H"/>
    <property type="match status" value="1"/>
</dbReference>
<dbReference type="InterPro" id="IPR036397">
    <property type="entry name" value="RNaseH_sf"/>
</dbReference>
<dbReference type="GO" id="GO:0003676">
    <property type="term" value="F:nucleic acid binding"/>
    <property type="evidence" value="ECO:0007669"/>
    <property type="project" value="InterPro"/>
</dbReference>
<keyword evidence="3" id="KW-1185">Reference proteome</keyword>
<dbReference type="Proteomes" id="UP000321523">
    <property type="component" value="Unassembled WGS sequence"/>
</dbReference>
<name>A0A512E3F3_9PROT</name>
<feature type="domain" description="Tc1-like transposase DDE" evidence="1">
    <location>
        <begin position="37"/>
        <end position="213"/>
    </location>
</feature>
<evidence type="ECO:0000259" key="1">
    <source>
        <dbReference type="Pfam" id="PF13358"/>
    </source>
</evidence>
<dbReference type="RefSeq" id="WP_211099460.1">
    <property type="nucleotide sequence ID" value="NZ_BJYZ01000069.1"/>
</dbReference>
<organism evidence="2 3">
    <name type="scientific">Skermanella aerolata</name>
    <dbReference type="NCBI Taxonomy" id="393310"/>
    <lineage>
        <taxon>Bacteria</taxon>
        <taxon>Pseudomonadati</taxon>
        <taxon>Pseudomonadota</taxon>
        <taxon>Alphaproteobacteria</taxon>
        <taxon>Rhodospirillales</taxon>
        <taxon>Azospirillaceae</taxon>
        <taxon>Skermanella</taxon>
    </lineage>
</organism>
<evidence type="ECO:0000313" key="2">
    <source>
        <dbReference type="EMBL" id="GEO43245.1"/>
    </source>
</evidence>
<dbReference type="Pfam" id="PF13358">
    <property type="entry name" value="DDE_3"/>
    <property type="match status" value="1"/>
</dbReference>
<dbReference type="EMBL" id="BJYZ01000069">
    <property type="protein sequence ID" value="GEO43245.1"/>
    <property type="molecule type" value="Genomic_DNA"/>
</dbReference>
<gene>
    <name evidence="2" type="ORF">SAE02_73930</name>
</gene>
<dbReference type="InterPro" id="IPR038717">
    <property type="entry name" value="Tc1-like_DDE_dom"/>
</dbReference>
<evidence type="ECO:0000313" key="3">
    <source>
        <dbReference type="Proteomes" id="UP000321523"/>
    </source>
</evidence>
<reference evidence="2 3" key="1">
    <citation type="submission" date="2019-07" db="EMBL/GenBank/DDBJ databases">
        <title>Whole genome shotgun sequence of Skermanella aerolata NBRC 106429.</title>
        <authorList>
            <person name="Hosoyama A."/>
            <person name="Uohara A."/>
            <person name="Ohji S."/>
            <person name="Ichikawa N."/>
        </authorList>
    </citation>
    <scope>NUCLEOTIDE SEQUENCE [LARGE SCALE GENOMIC DNA]</scope>
    <source>
        <strain evidence="2 3">NBRC 106429</strain>
    </source>
</reference>
<sequence length="242" mass="27194">MRAWLTPAPDPAFDTKCADICAIYHAAETAAMAGVRTVSLDEMTGIQALERSAPGLPLRPGAVERREFEYIRHGTQTLIAGFDVATGQVFGQIGDHRCETDFAAFLEGMLDGAAPDVQWEIVADNLNIHLSESVVRIVARRCGVTQDLGQKHKRGILKSRASREAFLRDADHRIRFHFTPKHASWLNQIELWFSILARKVLRRGSFTSAQDLKDRINSFIAYFNETLAKPFQWTMRGKPLTI</sequence>
<dbReference type="AlphaFoldDB" id="A0A512E3F3"/>
<proteinExistence type="predicted"/>
<comment type="caution">
    <text evidence="2">The sequence shown here is derived from an EMBL/GenBank/DDBJ whole genome shotgun (WGS) entry which is preliminary data.</text>
</comment>
<protein>
    <recommendedName>
        <fullName evidence="1">Tc1-like transposase DDE domain-containing protein</fullName>
    </recommendedName>
</protein>
<accession>A0A512E3F3</accession>